<keyword evidence="2" id="KW-1185">Reference proteome</keyword>
<organism evidence="1 2">
    <name type="scientific">Macrophomina phaseolina</name>
    <dbReference type="NCBI Taxonomy" id="35725"/>
    <lineage>
        <taxon>Eukaryota</taxon>
        <taxon>Fungi</taxon>
        <taxon>Dikarya</taxon>
        <taxon>Ascomycota</taxon>
        <taxon>Pezizomycotina</taxon>
        <taxon>Dothideomycetes</taxon>
        <taxon>Dothideomycetes incertae sedis</taxon>
        <taxon>Botryosphaeriales</taxon>
        <taxon>Botryosphaeriaceae</taxon>
        <taxon>Macrophomina</taxon>
    </lineage>
</organism>
<sequence>MGGHAFEPDGLHTPRIPTGLYDQLKKNYAAALAPFYQHTAYAEVLPDKSTHGDVDILAEGPHVTTTTARIAAALNATAYKTNGRVTNYAVPHPTLPGAHVQLDVQLSPPGHLAWQTFFTSYGDLSQILGVVHRPLGLTATDRGLHVRVPEIEPSNKKASMILLTRDPLAVLAFLGLDAARYVQRDFAGETDVFAWVAAARFFDRYAVVPRGAERRPGNENHNDRARRAKRGMYRRFVDEWVPANLEAGADCKWTREMVLEEALEAFGKRTEYEARLMEHRERLREDALWHAIKETVPRKGESLALVIRGLKRWVSMDGGALMLREEPLPEGKKCWVKELEKGGEGRVLKWVEEHWPYVQIKEKAWATLKKAQGTGSIVDAATQEVKKICLDENSLVDKK</sequence>
<evidence type="ECO:0000313" key="1">
    <source>
        <dbReference type="EMBL" id="KAH7054281.1"/>
    </source>
</evidence>
<comment type="caution">
    <text evidence="1">The sequence shown here is derived from an EMBL/GenBank/DDBJ whole genome shotgun (WGS) entry which is preliminary data.</text>
</comment>
<evidence type="ECO:0000313" key="2">
    <source>
        <dbReference type="Proteomes" id="UP000774617"/>
    </source>
</evidence>
<dbReference type="Proteomes" id="UP000774617">
    <property type="component" value="Unassembled WGS sequence"/>
</dbReference>
<gene>
    <name evidence="1" type="ORF">B0J12DRAFT_449611</name>
</gene>
<reference evidence="1 2" key="1">
    <citation type="journal article" date="2021" name="Nat. Commun.">
        <title>Genetic determinants of endophytism in the Arabidopsis root mycobiome.</title>
        <authorList>
            <person name="Mesny F."/>
            <person name="Miyauchi S."/>
            <person name="Thiergart T."/>
            <person name="Pickel B."/>
            <person name="Atanasova L."/>
            <person name="Karlsson M."/>
            <person name="Huettel B."/>
            <person name="Barry K.W."/>
            <person name="Haridas S."/>
            <person name="Chen C."/>
            <person name="Bauer D."/>
            <person name="Andreopoulos W."/>
            <person name="Pangilinan J."/>
            <person name="LaButti K."/>
            <person name="Riley R."/>
            <person name="Lipzen A."/>
            <person name="Clum A."/>
            <person name="Drula E."/>
            <person name="Henrissat B."/>
            <person name="Kohler A."/>
            <person name="Grigoriev I.V."/>
            <person name="Martin F.M."/>
            <person name="Hacquard S."/>
        </authorList>
    </citation>
    <scope>NUCLEOTIDE SEQUENCE [LARGE SCALE GENOMIC DNA]</scope>
    <source>
        <strain evidence="1 2">MPI-SDFR-AT-0080</strain>
    </source>
</reference>
<protein>
    <submittedName>
        <fullName evidence="1">Uncharacterized protein</fullName>
    </submittedName>
</protein>
<name>A0ABQ8GF77_9PEZI</name>
<accession>A0ABQ8GF77</accession>
<proteinExistence type="predicted"/>
<dbReference type="EMBL" id="JAGTJR010000009">
    <property type="protein sequence ID" value="KAH7054281.1"/>
    <property type="molecule type" value="Genomic_DNA"/>
</dbReference>